<protein>
    <submittedName>
        <fullName evidence="3">Tetratricopeptide repeat-containing protein</fullName>
    </submittedName>
</protein>
<organism evidence="3 4">
    <name type="scientific">Algoriphagus winogradskyi</name>
    <dbReference type="NCBI Taxonomy" id="237017"/>
    <lineage>
        <taxon>Bacteria</taxon>
        <taxon>Pseudomonadati</taxon>
        <taxon>Bacteroidota</taxon>
        <taxon>Cytophagia</taxon>
        <taxon>Cytophagales</taxon>
        <taxon>Cyclobacteriaceae</taxon>
        <taxon>Algoriphagus</taxon>
    </lineage>
</organism>
<dbReference type="InterPro" id="IPR050640">
    <property type="entry name" value="Bact_2-comp_sensor_kinase"/>
</dbReference>
<evidence type="ECO:0000313" key="3">
    <source>
        <dbReference type="EMBL" id="SMP25229.1"/>
    </source>
</evidence>
<dbReference type="InterPro" id="IPR010559">
    <property type="entry name" value="Sig_transdc_His_kin_internal"/>
</dbReference>
<dbReference type="RefSeq" id="WP_283413268.1">
    <property type="nucleotide sequence ID" value="NZ_FXUA01000004.1"/>
</dbReference>
<name>A0ABY1P336_9BACT</name>
<dbReference type="SUPFAM" id="SSF55874">
    <property type="entry name" value="ATPase domain of HSP90 chaperone/DNA topoisomerase II/histidine kinase"/>
    <property type="match status" value="1"/>
</dbReference>
<keyword evidence="1" id="KW-0812">Transmembrane</keyword>
<accession>A0ABY1P336</accession>
<dbReference type="Pfam" id="PF07721">
    <property type="entry name" value="TPR_4"/>
    <property type="match status" value="1"/>
</dbReference>
<dbReference type="Proteomes" id="UP001157915">
    <property type="component" value="Unassembled WGS sequence"/>
</dbReference>
<dbReference type="EMBL" id="FXUA01000004">
    <property type="protein sequence ID" value="SMP25229.1"/>
    <property type="molecule type" value="Genomic_DNA"/>
</dbReference>
<dbReference type="InterPro" id="IPR011717">
    <property type="entry name" value="TPR-4"/>
</dbReference>
<feature type="transmembrane region" description="Helical" evidence="1">
    <location>
        <begin position="346"/>
        <end position="366"/>
    </location>
</feature>
<reference evidence="3 4" key="1">
    <citation type="submission" date="2017-05" db="EMBL/GenBank/DDBJ databases">
        <authorList>
            <person name="Varghese N."/>
            <person name="Submissions S."/>
        </authorList>
    </citation>
    <scope>NUCLEOTIDE SEQUENCE [LARGE SCALE GENOMIC DNA]</scope>
    <source>
        <strain evidence="3 4">DSM 15360</strain>
    </source>
</reference>
<evidence type="ECO:0000256" key="1">
    <source>
        <dbReference type="SAM" id="Phobius"/>
    </source>
</evidence>
<feature type="domain" description="Signal transduction histidine kinase internal region" evidence="2">
    <location>
        <begin position="387"/>
        <end position="464"/>
    </location>
</feature>
<dbReference type="Gene3D" id="3.30.565.10">
    <property type="entry name" value="Histidine kinase-like ATPase, C-terminal domain"/>
    <property type="match status" value="1"/>
</dbReference>
<dbReference type="InterPro" id="IPR019734">
    <property type="entry name" value="TPR_rpt"/>
</dbReference>
<gene>
    <name evidence="3" type="ORF">SAMN06265367_104153</name>
</gene>
<dbReference type="Gene3D" id="1.25.40.10">
    <property type="entry name" value="Tetratricopeptide repeat domain"/>
    <property type="match status" value="2"/>
</dbReference>
<dbReference type="SMART" id="SM00028">
    <property type="entry name" value="TPR"/>
    <property type="match status" value="5"/>
</dbReference>
<keyword evidence="1" id="KW-0472">Membrane</keyword>
<proteinExistence type="predicted"/>
<evidence type="ECO:0000313" key="4">
    <source>
        <dbReference type="Proteomes" id="UP001157915"/>
    </source>
</evidence>
<dbReference type="PANTHER" id="PTHR34220:SF7">
    <property type="entry name" value="SENSOR HISTIDINE KINASE YPDA"/>
    <property type="match status" value="1"/>
</dbReference>
<dbReference type="SUPFAM" id="SSF48452">
    <property type="entry name" value="TPR-like"/>
    <property type="match status" value="2"/>
</dbReference>
<sequence>MGFYLVLVFFLDFFLLVDQDTLALDIHQLSQKDSILIDQRNDYLKKNLFSITADSSLLDMALQTLSAAEILGYQKGVLMADERLGLIYQYTFSNPFKALDYYLQALNLAESHAHLNEYQWGIKGNIATIYYEQEEFKKALDFFREVSDNSAAAELTAILNIGNIYGSLEIYDSAIFYFSKGLEHAQINTNPTQQANLYSNLSLIYSQAGQPEQAITTAEKSLKLVDSLEIDFVKPTAYANAAMAYLGTGDLEKAAALAQESLEYSLIQGNLFIQKSAWGTLSDIYAAEGNFKEALDAYRSFSTLKDSLNNQNRRVEINRKQMAFDFEKERTQAAAEIEKQKLVRKYTLWTGILILTGLLIASYFYMRRRDALTAKKEADFKALVSETELKALRSQMNPHFIFNSLNSIGDYILKNDADAAQDYLSKFGKLMRMVLENSALNEIQLSDDIRFLELYLQVESKRQAGKFTYQINISEDLEPGNILVPPMILQPFIENCIWHAFLGMQEKGLIEINFKKEKDKLLCSVQDNGVGRNNKNSDTEKKSMGVSITESRIKILREQSGFQGELRIIDNTSASGTRVEIILPLHLAF</sequence>
<dbReference type="Pfam" id="PF06580">
    <property type="entry name" value="His_kinase"/>
    <property type="match status" value="1"/>
</dbReference>
<keyword evidence="1" id="KW-1133">Transmembrane helix</keyword>
<dbReference type="PANTHER" id="PTHR34220">
    <property type="entry name" value="SENSOR HISTIDINE KINASE YPDA"/>
    <property type="match status" value="1"/>
</dbReference>
<dbReference type="InterPro" id="IPR011990">
    <property type="entry name" value="TPR-like_helical_dom_sf"/>
</dbReference>
<keyword evidence="4" id="KW-1185">Reference proteome</keyword>
<dbReference type="Pfam" id="PF13181">
    <property type="entry name" value="TPR_8"/>
    <property type="match status" value="1"/>
</dbReference>
<dbReference type="InterPro" id="IPR036890">
    <property type="entry name" value="HATPase_C_sf"/>
</dbReference>
<evidence type="ECO:0000259" key="2">
    <source>
        <dbReference type="Pfam" id="PF06580"/>
    </source>
</evidence>
<comment type="caution">
    <text evidence="3">The sequence shown here is derived from an EMBL/GenBank/DDBJ whole genome shotgun (WGS) entry which is preliminary data.</text>
</comment>